<proteinExistence type="predicted"/>
<accession>A0ABS7REE7</accession>
<keyword evidence="3" id="KW-1185">Reference proteome</keyword>
<gene>
    <name evidence="2" type="ORF">K1X13_01065</name>
</gene>
<feature type="compositionally biased region" description="Low complexity" evidence="1">
    <location>
        <begin position="90"/>
        <end position="100"/>
    </location>
</feature>
<dbReference type="Proteomes" id="UP000754710">
    <property type="component" value="Unassembled WGS sequence"/>
</dbReference>
<dbReference type="RefSeq" id="WP_221023200.1">
    <property type="nucleotide sequence ID" value="NZ_JAIEZQ010000001.1"/>
</dbReference>
<evidence type="ECO:0000313" key="3">
    <source>
        <dbReference type="Proteomes" id="UP000754710"/>
    </source>
</evidence>
<name>A0ABS7REE7_9ACTN</name>
<evidence type="ECO:0000313" key="2">
    <source>
        <dbReference type="EMBL" id="MBY9073398.1"/>
    </source>
</evidence>
<reference evidence="2 3" key="1">
    <citation type="submission" date="2021-08" db="EMBL/GenBank/DDBJ databases">
        <title>Nocardioides bacterium WL0053 sp. nov., isolated from the sediment.</title>
        <authorList>
            <person name="Wang L."/>
            <person name="Zhang D."/>
            <person name="Zhang A."/>
        </authorList>
    </citation>
    <scope>NUCLEOTIDE SEQUENCE [LARGE SCALE GENOMIC DNA]</scope>
    <source>
        <strain evidence="2 3">WL0053</strain>
    </source>
</reference>
<evidence type="ECO:0000256" key="1">
    <source>
        <dbReference type="SAM" id="MobiDB-lite"/>
    </source>
</evidence>
<feature type="region of interest" description="Disordered" evidence="1">
    <location>
        <begin position="76"/>
        <end position="116"/>
    </location>
</feature>
<dbReference type="EMBL" id="JAIEZQ010000001">
    <property type="protein sequence ID" value="MBY9073398.1"/>
    <property type="molecule type" value="Genomic_DNA"/>
</dbReference>
<organism evidence="2 3">
    <name type="scientific">Nocardioides jiangsuensis</name>
    <dbReference type="NCBI Taxonomy" id="2866161"/>
    <lineage>
        <taxon>Bacteria</taxon>
        <taxon>Bacillati</taxon>
        <taxon>Actinomycetota</taxon>
        <taxon>Actinomycetes</taxon>
        <taxon>Propionibacteriales</taxon>
        <taxon>Nocardioidaceae</taxon>
        <taxon>Nocardioides</taxon>
    </lineage>
</organism>
<protein>
    <submittedName>
        <fullName evidence="2">Uncharacterized protein</fullName>
    </submittedName>
</protein>
<sequence length="116" mass="12106">MTSTAAVLAGSYQVTLPGQFGPAFLASFAAMGVGHAATSSVFLLPERAGQGLADIAAMLQARGLVILGIRRVVEPDAGPFTGPPATTLHRLTPPRTAGTATRREAHRPRTKESEER</sequence>
<comment type="caution">
    <text evidence="2">The sequence shown here is derived from an EMBL/GenBank/DDBJ whole genome shotgun (WGS) entry which is preliminary data.</text>
</comment>